<evidence type="ECO:0000256" key="1">
    <source>
        <dbReference type="ARBA" id="ARBA00001946"/>
    </source>
</evidence>
<keyword evidence="4" id="KW-1185">Reference proteome</keyword>
<dbReference type="Gene3D" id="3.30.1240.10">
    <property type="match status" value="1"/>
</dbReference>
<dbReference type="EMBL" id="JAOXHL010000001">
    <property type="protein sequence ID" value="MCV3728484.1"/>
    <property type="molecule type" value="Genomic_DNA"/>
</dbReference>
<dbReference type="Proteomes" id="UP001208245">
    <property type="component" value="Unassembled WGS sequence"/>
</dbReference>
<dbReference type="RefSeq" id="WP_263821798.1">
    <property type="nucleotide sequence ID" value="NZ_JAOXHL010000001.1"/>
</dbReference>
<dbReference type="SUPFAM" id="SSF56784">
    <property type="entry name" value="HAD-like"/>
    <property type="match status" value="1"/>
</dbReference>
<dbReference type="InterPro" id="IPR023214">
    <property type="entry name" value="HAD_sf"/>
</dbReference>
<keyword evidence="3" id="KW-0378">Hydrolase</keyword>
<name>A0ABT3BMM9_9BACT</name>
<sequence>MKHPYLFSDLDQTLLQKNKKISEFNYQMIKEYYKAGGTLIFVTGRSLERTIVIAEQIYENTGCIVPYFICFGGALIYDNLNKKTLFSSQIDSTLAQEVFDYVLERKFGLWPYNNLFSNDQIIQFKNVPYWRWIRLWHKEYRFDINPVKFDNTGIFKINVLSPSIFRKIPTRFHEQMSQHFNDKLQIIFTNPWIIEITNRNINKGYAIEWLANYMEIDLSGSASIGDSMNDLAMFLKTDLRAAAKVRNKKILEYVDLIMSKKNNKKSVGKFIRHLLKE</sequence>
<dbReference type="Gene3D" id="3.40.50.1000">
    <property type="entry name" value="HAD superfamily/HAD-like"/>
    <property type="match status" value="1"/>
</dbReference>
<dbReference type="InterPro" id="IPR000150">
    <property type="entry name" value="Cof"/>
</dbReference>
<dbReference type="PANTHER" id="PTHR10000">
    <property type="entry name" value="PHOSPHOSERINE PHOSPHATASE"/>
    <property type="match status" value="1"/>
</dbReference>
<evidence type="ECO:0000313" key="3">
    <source>
        <dbReference type="EMBL" id="MCV3728484.1"/>
    </source>
</evidence>
<organism evidence="3 4">
    <name type="scientific">Ureaplasma miroungigenitalium</name>
    <dbReference type="NCBI Taxonomy" id="1042321"/>
    <lineage>
        <taxon>Bacteria</taxon>
        <taxon>Bacillati</taxon>
        <taxon>Mycoplasmatota</taxon>
        <taxon>Mycoplasmoidales</taxon>
        <taxon>Mycoplasmoidaceae</taxon>
        <taxon>Ureaplasma</taxon>
    </lineage>
</organism>
<evidence type="ECO:0000256" key="2">
    <source>
        <dbReference type="ARBA" id="ARBA00034778"/>
    </source>
</evidence>
<dbReference type="InterPro" id="IPR036412">
    <property type="entry name" value="HAD-like_sf"/>
</dbReference>
<comment type="similarity">
    <text evidence="2">Belongs to the HAD-like hydrolase superfamily. Cof family.</text>
</comment>
<accession>A0ABT3BMM9</accession>
<evidence type="ECO:0000313" key="4">
    <source>
        <dbReference type="Proteomes" id="UP001208245"/>
    </source>
</evidence>
<reference evidence="3 4" key="1">
    <citation type="journal article" date="2020" name="Int. J. Syst. Evol. Microbiol.">
        <title>Ureaplasma miroungigenitalium sp. nov. isolated from northern elephant seals (Mirounga angustirostris) and Ureaplasma zalophigenitalium sp. nov. isolated from California sea lions (Zalophus californianus).</title>
        <authorList>
            <person name="Volokhov D.V."/>
            <person name="Gulland F.M."/>
            <person name="Gao Y."/>
            <person name="Chizhikov V.E."/>
        </authorList>
    </citation>
    <scope>NUCLEOTIDE SEQUENCE [LARGE SCALE GENOMIC DNA]</scope>
    <source>
        <strain evidence="3 4">ES3182-GEN</strain>
    </source>
</reference>
<dbReference type="NCBIfam" id="TIGR00099">
    <property type="entry name" value="Cof-subfamily"/>
    <property type="match status" value="1"/>
</dbReference>
<comment type="caution">
    <text evidence="3">The sequence shown here is derived from an EMBL/GenBank/DDBJ whole genome shotgun (WGS) entry which is preliminary data.</text>
</comment>
<dbReference type="Pfam" id="PF08282">
    <property type="entry name" value="Hydrolase_3"/>
    <property type="match status" value="1"/>
</dbReference>
<dbReference type="GO" id="GO:0016787">
    <property type="term" value="F:hydrolase activity"/>
    <property type="evidence" value="ECO:0007669"/>
    <property type="project" value="UniProtKB-KW"/>
</dbReference>
<dbReference type="PANTHER" id="PTHR10000:SF8">
    <property type="entry name" value="HAD SUPERFAMILY HYDROLASE-LIKE, TYPE 3"/>
    <property type="match status" value="1"/>
</dbReference>
<proteinExistence type="inferred from homology"/>
<gene>
    <name evidence="3" type="ORF">OF376_01725</name>
</gene>
<protein>
    <submittedName>
        <fullName evidence="3">HAD family hydrolase</fullName>
    </submittedName>
</protein>
<comment type="cofactor">
    <cofactor evidence="1">
        <name>Mg(2+)</name>
        <dbReference type="ChEBI" id="CHEBI:18420"/>
    </cofactor>
</comment>